<protein>
    <submittedName>
        <fullName evidence="1">Winged helix DNA-binding domain-containing protein</fullName>
    </submittedName>
</protein>
<dbReference type="Pfam" id="PF06224">
    <property type="entry name" value="AlkZ-like"/>
    <property type="match status" value="1"/>
</dbReference>
<proteinExistence type="predicted"/>
<evidence type="ECO:0000313" key="2">
    <source>
        <dbReference type="Proteomes" id="UP000805614"/>
    </source>
</evidence>
<gene>
    <name evidence="1" type="ORF">HKK74_36715</name>
</gene>
<dbReference type="Proteomes" id="UP000805614">
    <property type="component" value="Unassembled WGS sequence"/>
</dbReference>
<dbReference type="EMBL" id="JABVEC010000053">
    <property type="protein sequence ID" value="MBC6470994.1"/>
    <property type="molecule type" value="Genomic_DNA"/>
</dbReference>
<keyword evidence="2" id="KW-1185">Reference proteome</keyword>
<name>A0ABR7M1Q1_9ACTN</name>
<keyword evidence="1" id="KW-0238">DNA-binding</keyword>
<reference evidence="1 2" key="1">
    <citation type="submission" date="2020-06" db="EMBL/GenBank/DDBJ databases">
        <title>Actinomadura xiongansis sp. nov., isolated from soil of Baiyangdian.</title>
        <authorList>
            <person name="Zhang X."/>
        </authorList>
    </citation>
    <scope>NUCLEOTIDE SEQUENCE [LARGE SCALE GENOMIC DNA]</scope>
    <source>
        <strain evidence="1 2">HBUM206468</strain>
    </source>
</reference>
<dbReference type="GO" id="GO:0003677">
    <property type="term" value="F:DNA binding"/>
    <property type="evidence" value="ECO:0007669"/>
    <property type="project" value="UniProtKB-KW"/>
</dbReference>
<organism evidence="1 2">
    <name type="scientific">Actinomadura alba</name>
    <dbReference type="NCBI Taxonomy" id="406431"/>
    <lineage>
        <taxon>Bacteria</taxon>
        <taxon>Bacillati</taxon>
        <taxon>Actinomycetota</taxon>
        <taxon>Actinomycetes</taxon>
        <taxon>Streptosporangiales</taxon>
        <taxon>Thermomonosporaceae</taxon>
        <taxon>Actinomadura</taxon>
    </lineage>
</organism>
<dbReference type="PANTHER" id="PTHR38479">
    <property type="entry name" value="LMO0824 PROTEIN"/>
    <property type="match status" value="1"/>
</dbReference>
<comment type="caution">
    <text evidence="1">The sequence shown here is derived from an EMBL/GenBank/DDBJ whole genome shotgun (WGS) entry which is preliminary data.</text>
</comment>
<evidence type="ECO:0000313" key="1">
    <source>
        <dbReference type="EMBL" id="MBC6470994.1"/>
    </source>
</evidence>
<accession>A0ABR7M1Q1</accession>
<dbReference type="InterPro" id="IPR009351">
    <property type="entry name" value="AlkZ-like"/>
</dbReference>
<dbReference type="PANTHER" id="PTHR38479:SF2">
    <property type="entry name" value="WINGED HELIX DNA-BINDING DOMAIN-CONTAINING PROTEIN"/>
    <property type="match status" value="1"/>
</dbReference>
<sequence length="330" mass="34646">MLDVDRGRVLAYRVMAHGLEREAGDVADLAVLDLGVQDTPSGSARLALAARSATPPAGDPEGLALVWTFRGAPHLHRIADLPGLSTALWPLSDADATARIATTSIKEGARLGLAAFTAAAEAMRAVVTAPRPRGEVSTEVTARIPASLTYDCASCGARHVSGALFQQVGLPAGVLVRPGTSPAVLAPIEGRPGVPRRAEGTAALAEAYLRLHGPATPAEVASFIGTTQRDLVRLLPPSDPFLQARDRALLVPDKARHAKVWKMIAKPGALLVDGEIEGVWRARKAGRARLEITVTPFQPLPARVRDAVLDEAGRVAAVRGATDVRVLYDG</sequence>